<reference evidence="2 3" key="1">
    <citation type="journal article" date="2019" name="Sci. Rep.">
        <title>Nanopore sequencing improves the draft genome of the human pathogenic amoeba Naegleria fowleri.</title>
        <authorList>
            <person name="Liechti N."/>
            <person name="Schurch N."/>
            <person name="Bruggmann R."/>
            <person name="Wittwer M."/>
        </authorList>
    </citation>
    <scope>NUCLEOTIDE SEQUENCE [LARGE SCALE GENOMIC DNA]</scope>
    <source>
        <strain evidence="2 3">ATCC 30894</strain>
    </source>
</reference>
<feature type="compositionally biased region" description="Polar residues" evidence="1">
    <location>
        <begin position="78"/>
        <end position="97"/>
    </location>
</feature>
<keyword evidence="3" id="KW-1185">Reference proteome</keyword>
<dbReference type="AlphaFoldDB" id="A0A6A5C5W8"/>
<dbReference type="VEuPathDB" id="AmoebaDB:NfTy_017260"/>
<feature type="region of interest" description="Disordered" evidence="1">
    <location>
        <begin position="62"/>
        <end position="115"/>
    </location>
</feature>
<dbReference type="GeneID" id="68118349"/>
<feature type="region of interest" description="Disordered" evidence="1">
    <location>
        <begin position="1"/>
        <end position="46"/>
    </location>
</feature>
<proteinExistence type="predicted"/>
<dbReference type="EMBL" id="VFQX01000007">
    <property type="protein sequence ID" value="KAF0983156.1"/>
    <property type="molecule type" value="Genomic_DNA"/>
</dbReference>
<evidence type="ECO:0000313" key="2">
    <source>
        <dbReference type="EMBL" id="KAF0983156.1"/>
    </source>
</evidence>
<feature type="compositionally biased region" description="Low complexity" evidence="1">
    <location>
        <begin position="98"/>
        <end position="115"/>
    </location>
</feature>
<feature type="compositionally biased region" description="Low complexity" evidence="1">
    <location>
        <begin position="62"/>
        <end position="72"/>
    </location>
</feature>
<feature type="compositionally biased region" description="Polar residues" evidence="1">
    <location>
        <begin position="354"/>
        <end position="367"/>
    </location>
</feature>
<feature type="region of interest" description="Disordered" evidence="1">
    <location>
        <begin position="354"/>
        <end position="390"/>
    </location>
</feature>
<organism evidence="2 3">
    <name type="scientific">Naegleria fowleri</name>
    <name type="common">Brain eating amoeba</name>
    <dbReference type="NCBI Taxonomy" id="5763"/>
    <lineage>
        <taxon>Eukaryota</taxon>
        <taxon>Discoba</taxon>
        <taxon>Heterolobosea</taxon>
        <taxon>Tetramitia</taxon>
        <taxon>Eutetramitia</taxon>
        <taxon>Vahlkampfiidae</taxon>
        <taxon>Naegleria</taxon>
    </lineage>
</organism>
<feature type="region of interest" description="Disordered" evidence="1">
    <location>
        <begin position="155"/>
        <end position="260"/>
    </location>
</feature>
<accession>A0A6A5C5W8</accession>
<feature type="compositionally biased region" description="Low complexity" evidence="1">
    <location>
        <begin position="176"/>
        <end position="200"/>
    </location>
</feature>
<evidence type="ECO:0000256" key="1">
    <source>
        <dbReference type="SAM" id="MobiDB-lite"/>
    </source>
</evidence>
<dbReference type="RefSeq" id="XP_044567869.1">
    <property type="nucleotide sequence ID" value="XM_044701510.1"/>
</dbReference>
<dbReference type="Proteomes" id="UP000444721">
    <property type="component" value="Unassembled WGS sequence"/>
</dbReference>
<dbReference type="VEuPathDB" id="AmoebaDB:FDP41_011134"/>
<comment type="caution">
    <text evidence="2">The sequence shown here is derived from an EMBL/GenBank/DDBJ whole genome shotgun (WGS) entry which is preliminary data.</text>
</comment>
<name>A0A6A5C5W8_NAEFO</name>
<feature type="compositionally biased region" description="Low complexity" evidence="1">
    <location>
        <begin position="1"/>
        <end position="25"/>
    </location>
</feature>
<dbReference type="VEuPathDB" id="AmoebaDB:NF0123770"/>
<gene>
    <name evidence="2" type="ORF">FDP41_011134</name>
</gene>
<dbReference type="OrthoDB" id="10667932at2759"/>
<sequence length="482" mass="52346">MTNPTSSLSSDSSSSSPVEDVSTTSNPQSNHHVSTTCATTSISDQNSTGNTFTFVNETLIHSQQQLHSQQPPQHHDLASNNQRVSPTSSSATTSILGNPNTSQNTPPSNNTTSNTFIKFLQPTHALRIKKLVTDEQFASNYTELRLTKIPAIYGNQQNVMHSQPRGSKSRRKAQRSKSQPQQQQHQTLSNAQPQQQQQQPLHDVHVDTRQSPPPHGKQVSPHTVMGMQPKPPQPRGSDNIAADTNMAESSSCNLPSPQIQQFPPFSIRQSQPPSELFHVSSLSDPCFTTTASTRDVNNQSSSTGGGLVPRGFPFANHNLLNSQAIHTPKQPATYSIGNNSTSFEWPQANNVTSSSILPPSFSQNIHDTSVHHRSPPFSHNVNTPPLLTSSLSSSLAQSSLNPQQVSYQSLDDSLPAASTTTTTTTGCYPHRTTPLQMHHPPAATTATWSCSSLSPPHACSSVFPLKLSIEDLLLELNLQQHQ</sequence>
<evidence type="ECO:0000313" key="3">
    <source>
        <dbReference type="Proteomes" id="UP000444721"/>
    </source>
</evidence>
<feature type="compositionally biased region" description="Polar residues" evidence="1">
    <location>
        <begin position="26"/>
        <end position="46"/>
    </location>
</feature>
<protein>
    <submittedName>
        <fullName evidence="2">Uncharacterized protein</fullName>
    </submittedName>
</protein>